<dbReference type="InterPro" id="IPR014912">
    <property type="entry name" value="Sep15_SelM_dom"/>
</dbReference>
<feature type="compositionally biased region" description="Basic and acidic residues" evidence="2">
    <location>
        <begin position="86"/>
        <end position="107"/>
    </location>
</feature>
<proteinExistence type="inferred from homology"/>
<dbReference type="Pfam" id="PF08806">
    <property type="entry name" value="Sep15_SelM"/>
    <property type="match status" value="1"/>
</dbReference>
<dbReference type="AlphaFoldDB" id="A0AAU9XMZ0"/>
<dbReference type="InterPro" id="IPR038219">
    <property type="entry name" value="Sep15/SelM_sf"/>
</dbReference>
<feature type="region of interest" description="Disordered" evidence="2">
    <location>
        <begin position="86"/>
        <end position="153"/>
    </location>
</feature>
<dbReference type="InterPro" id="IPR036249">
    <property type="entry name" value="Thioredoxin-like_sf"/>
</dbReference>
<sequence>MRGVSPFSTFVLLSIFAVSFCKDKQDSGNGTIVRARLEVKAFISKLLPFHHDVNIKYIPGKDPTMVFLNSDNKVVLEEDVSEMKTDEISQLLEKHGLPKSAEARSEVPEEPDEPEEPEEPEELEEPEEEELEEGDTEEYDDDEEDDVTDHTEL</sequence>
<dbReference type="Proteomes" id="UP001159428">
    <property type="component" value="Unassembled WGS sequence"/>
</dbReference>
<keyword evidence="6" id="KW-1185">Reference proteome</keyword>
<evidence type="ECO:0000313" key="5">
    <source>
        <dbReference type="EMBL" id="CAH3151416.1"/>
    </source>
</evidence>
<dbReference type="SUPFAM" id="SSF52833">
    <property type="entry name" value="Thioredoxin-like"/>
    <property type="match status" value="1"/>
</dbReference>
<gene>
    <name evidence="5" type="ORF">PMEA_00025184</name>
</gene>
<evidence type="ECO:0000256" key="3">
    <source>
        <dbReference type="SAM" id="SignalP"/>
    </source>
</evidence>
<feature type="chain" id="PRO_5043818560" description="Selenoprotein F/M domain-containing protein" evidence="3">
    <location>
        <begin position="22"/>
        <end position="153"/>
    </location>
</feature>
<protein>
    <recommendedName>
        <fullName evidence="4">Selenoprotein F/M domain-containing protein</fullName>
    </recommendedName>
</protein>
<organism evidence="5 6">
    <name type="scientific">Pocillopora meandrina</name>
    <dbReference type="NCBI Taxonomy" id="46732"/>
    <lineage>
        <taxon>Eukaryota</taxon>
        <taxon>Metazoa</taxon>
        <taxon>Cnidaria</taxon>
        <taxon>Anthozoa</taxon>
        <taxon>Hexacorallia</taxon>
        <taxon>Scleractinia</taxon>
        <taxon>Astrocoeniina</taxon>
        <taxon>Pocilloporidae</taxon>
        <taxon>Pocillopora</taxon>
    </lineage>
</organism>
<reference evidence="5 6" key="1">
    <citation type="submission" date="2022-05" db="EMBL/GenBank/DDBJ databases">
        <authorList>
            <consortium name="Genoscope - CEA"/>
            <person name="William W."/>
        </authorList>
    </citation>
    <scope>NUCLEOTIDE SEQUENCE [LARGE SCALE GENOMIC DNA]</scope>
</reference>
<comment type="caution">
    <text evidence="5">The sequence shown here is derived from an EMBL/GenBank/DDBJ whole genome shotgun (WGS) entry which is preliminary data.</text>
</comment>
<evidence type="ECO:0000256" key="1">
    <source>
        <dbReference type="ARBA" id="ARBA00005742"/>
    </source>
</evidence>
<name>A0AAU9XMZ0_9CNID</name>
<keyword evidence="3" id="KW-0732">Signal</keyword>
<feature type="compositionally biased region" description="Acidic residues" evidence="2">
    <location>
        <begin position="108"/>
        <end position="147"/>
    </location>
</feature>
<feature type="domain" description="Selenoprotein F/M" evidence="4">
    <location>
        <begin position="38"/>
        <end position="96"/>
    </location>
</feature>
<accession>A0AAU9XMZ0</accession>
<evidence type="ECO:0000313" key="6">
    <source>
        <dbReference type="Proteomes" id="UP001159428"/>
    </source>
</evidence>
<evidence type="ECO:0000259" key="4">
    <source>
        <dbReference type="Pfam" id="PF08806"/>
    </source>
</evidence>
<comment type="similarity">
    <text evidence="1">Belongs to the selenoprotein M/F family.</text>
</comment>
<feature type="signal peptide" evidence="3">
    <location>
        <begin position="1"/>
        <end position="21"/>
    </location>
</feature>
<dbReference type="EMBL" id="CALNXJ010000049">
    <property type="protein sequence ID" value="CAH3151416.1"/>
    <property type="molecule type" value="Genomic_DNA"/>
</dbReference>
<evidence type="ECO:0000256" key="2">
    <source>
        <dbReference type="SAM" id="MobiDB-lite"/>
    </source>
</evidence>
<dbReference type="Gene3D" id="3.40.30.50">
    <property type="entry name" value="Sep15/SelM thioredoxin-like domain, active-site redox motif"/>
    <property type="match status" value="1"/>
</dbReference>